<gene>
    <name evidence="3" type="ORF">AKG95_00100</name>
</gene>
<keyword evidence="2" id="KW-0732">Signal</keyword>
<name>A0A1S1UIA1_9BURK</name>
<evidence type="ECO:0000256" key="1">
    <source>
        <dbReference type="SAM" id="MobiDB-lite"/>
    </source>
</evidence>
<feature type="compositionally biased region" description="Pro residues" evidence="1">
    <location>
        <begin position="119"/>
        <end position="133"/>
    </location>
</feature>
<evidence type="ECO:0000313" key="3">
    <source>
        <dbReference type="EMBL" id="OHV98933.1"/>
    </source>
</evidence>
<comment type="caution">
    <text evidence="3">The sequence shown here is derived from an EMBL/GenBank/DDBJ whole genome shotgun (WGS) entry which is preliminary data.</text>
</comment>
<dbReference type="EMBL" id="LFKP01000001">
    <property type="protein sequence ID" value="OHV98933.1"/>
    <property type="molecule type" value="Genomic_DNA"/>
</dbReference>
<proteinExistence type="predicted"/>
<evidence type="ECO:0000313" key="4">
    <source>
        <dbReference type="Proteomes" id="UP000179840"/>
    </source>
</evidence>
<reference evidence="3 4" key="1">
    <citation type="submission" date="2015-06" db="EMBL/GenBank/DDBJ databases">
        <title>Draft genome sequencing of a biphenyl-degrading bacterium, Janthinobacterium lividum MEG1.</title>
        <authorList>
            <person name="Shimodaira J."/>
            <person name="Hatta T."/>
        </authorList>
    </citation>
    <scope>NUCLEOTIDE SEQUENCE [LARGE SCALE GENOMIC DNA]</scope>
    <source>
        <strain evidence="3 4">MEG1</strain>
    </source>
</reference>
<protein>
    <submittedName>
        <fullName evidence="3">Uncharacterized protein</fullName>
    </submittedName>
</protein>
<feature type="signal peptide" evidence="2">
    <location>
        <begin position="1"/>
        <end position="31"/>
    </location>
</feature>
<organism evidence="3 4">
    <name type="scientific">Janthinobacterium lividum</name>
    <dbReference type="NCBI Taxonomy" id="29581"/>
    <lineage>
        <taxon>Bacteria</taxon>
        <taxon>Pseudomonadati</taxon>
        <taxon>Pseudomonadota</taxon>
        <taxon>Betaproteobacteria</taxon>
        <taxon>Burkholderiales</taxon>
        <taxon>Oxalobacteraceae</taxon>
        <taxon>Janthinobacterium</taxon>
    </lineage>
</organism>
<feature type="chain" id="PRO_5010298577" evidence="2">
    <location>
        <begin position="32"/>
        <end position="133"/>
    </location>
</feature>
<feature type="region of interest" description="Disordered" evidence="1">
    <location>
        <begin position="68"/>
        <end position="88"/>
    </location>
</feature>
<dbReference type="AlphaFoldDB" id="A0A1S1UIA1"/>
<dbReference type="Proteomes" id="UP000179840">
    <property type="component" value="Unassembled WGS sequence"/>
</dbReference>
<sequence>MLSAYSTAPGATMARLLSLLLLTCAAMAAQADEHTVVVKAAAPEKGCVEVEVNGKRAQSMSCLSEKLLPNSNTVNRPPPTLSGAEATVQRPSNQLGLYNRAALEHRMGNAFGKSVTPQRPTPAPPASPLLPVR</sequence>
<evidence type="ECO:0000256" key="2">
    <source>
        <dbReference type="SAM" id="SignalP"/>
    </source>
</evidence>
<accession>A0A1S1UIA1</accession>
<feature type="region of interest" description="Disordered" evidence="1">
    <location>
        <begin position="110"/>
        <end position="133"/>
    </location>
</feature>